<protein>
    <submittedName>
        <fullName evidence="1">Uncharacterized protein</fullName>
    </submittedName>
</protein>
<gene>
    <name evidence="1" type="ORF">S03H2_35609</name>
</gene>
<evidence type="ECO:0000313" key="1">
    <source>
        <dbReference type="EMBL" id="GAH49479.1"/>
    </source>
</evidence>
<dbReference type="AlphaFoldDB" id="X1H6M5"/>
<name>X1H6M5_9ZZZZ</name>
<reference evidence="1" key="1">
    <citation type="journal article" date="2014" name="Front. Microbiol.">
        <title>High frequency of phylogenetically diverse reductive dehalogenase-homologous genes in deep subseafloor sedimentary metagenomes.</title>
        <authorList>
            <person name="Kawai M."/>
            <person name="Futagami T."/>
            <person name="Toyoda A."/>
            <person name="Takaki Y."/>
            <person name="Nishi S."/>
            <person name="Hori S."/>
            <person name="Arai W."/>
            <person name="Tsubouchi T."/>
            <person name="Morono Y."/>
            <person name="Uchiyama I."/>
            <person name="Ito T."/>
            <person name="Fujiyama A."/>
            <person name="Inagaki F."/>
            <person name="Takami H."/>
        </authorList>
    </citation>
    <scope>NUCLEOTIDE SEQUENCE</scope>
    <source>
        <strain evidence="1">Expedition CK06-06</strain>
    </source>
</reference>
<feature type="non-terminal residue" evidence="1">
    <location>
        <position position="71"/>
    </location>
</feature>
<accession>X1H6M5</accession>
<dbReference type="EMBL" id="BARU01021797">
    <property type="protein sequence ID" value="GAH49479.1"/>
    <property type="molecule type" value="Genomic_DNA"/>
</dbReference>
<organism evidence="1">
    <name type="scientific">marine sediment metagenome</name>
    <dbReference type="NCBI Taxonomy" id="412755"/>
    <lineage>
        <taxon>unclassified sequences</taxon>
        <taxon>metagenomes</taxon>
        <taxon>ecological metagenomes</taxon>
    </lineage>
</organism>
<comment type="caution">
    <text evidence="1">The sequence shown here is derived from an EMBL/GenBank/DDBJ whole genome shotgun (WGS) entry which is preliminary data.</text>
</comment>
<sequence>MTNNIRWGLDNPHPFSQMKTELIWEGKYNEYGNRRTVDIAGCAMPLQKIETIDEPASRAMVQGNLFDPIKA</sequence>
<proteinExistence type="predicted"/>